<evidence type="ECO:0000259" key="6">
    <source>
        <dbReference type="PROSITE" id="PS52004"/>
    </source>
</evidence>
<dbReference type="PANTHER" id="PTHR11712">
    <property type="entry name" value="POLYKETIDE SYNTHASE-RELATED"/>
    <property type="match status" value="1"/>
</dbReference>
<gene>
    <name evidence="7" type="ORF">BK796_07140</name>
</gene>
<feature type="domain" description="Ketosynthase family 3 (KS3)" evidence="6">
    <location>
        <begin position="1"/>
        <end position="388"/>
    </location>
</feature>
<dbReference type="PANTHER" id="PTHR11712:SF322">
    <property type="entry name" value="POLYKETIDE BETA-KETOACYL SYNTHASE 2-RELATED"/>
    <property type="match status" value="1"/>
</dbReference>
<reference evidence="7 8" key="1">
    <citation type="submission" date="2017-06" db="EMBL/GenBank/DDBJ databases">
        <title>Draft genome sequence of nitrogen-fixing Kosakonia pseudosacchari strain NN143 isolated from sugarcane roots.</title>
        <authorList>
            <person name="Li Y."/>
            <person name="Li S."/>
            <person name="Lin L."/>
            <person name="Wu X."/>
            <person name="Yang L."/>
            <person name="Li Y."/>
            <person name="An Q."/>
        </authorList>
    </citation>
    <scope>NUCLEOTIDE SEQUENCE [LARGE SCALE GENOMIC DNA]</scope>
    <source>
        <strain evidence="7 8">NN143</strain>
    </source>
</reference>
<dbReference type="Pfam" id="PF00109">
    <property type="entry name" value="ketoacyl-synt"/>
    <property type="match status" value="1"/>
</dbReference>
<dbReference type="InterPro" id="IPR014031">
    <property type="entry name" value="Ketoacyl_synth_C"/>
</dbReference>
<dbReference type="Gene3D" id="3.40.47.10">
    <property type="match status" value="2"/>
</dbReference>
<sequence>MLVATNQLEEIFGDEAAMSTVTFPEQEPDFKTFQVMGLEPRKHLRRFDARKATRGGTFALVAMSESLNMAKRKIKRDGEELGMIMGMSRGPQETTYKYLQSLKPDPRKVSTSEFPGSLMNSIATFCGISEGIKGYTTTLATGENAALGALTYGYEIIRQNLQPHVIVGGADEYFPSLSLYMDALTQKIHMTSDVNDYQIYGEQPKGFIPGEGACMLLLEDPDAAVARGVEVMAEIAGYGKSSSNSYFDASLLNEKSSAMSLAIERALNDAGVSAADIDLVCGSSNGSKENSQIEIDAIYSVFHKENPQVPVVNYNAYFGFVASSAGLLNLLVLIDCIKKQSVPAIPYTQAFFDSRINFVRSPQHLTLKHVLLVGATEGGNYYAFVIKE</sequence>
<evidence type="ECO:0000313" key="7">
    <source>
        <dbReference type="EMBL" id="PDO88331.1"/>
    </source>
</evidence>
<evidence type="ECO:0000256" key="5">
    <source>
        <dbReference type="RuleBase" id="RU003694"/>
    </source>
</evidence>
<evidence type="ECO:0000256" key="2">
    <source>
        <dbReference type="ARBA" id="ARBA00008467"/>
    </source>
</evidence>
<comment type="similarity">
    <text evidence="2 5">Belongs to the thiolase-like superfamily. Beta-ketoacyl-ACP synthases family.</text>
</comment>
<evidence type="ECO:0000256" key="4">
    <source>
        <dbReference type="ARBA" id="ARBA00023315"/>
    </source>
</evidence>
<name>A0ABX4ISH6_9ENTR</name>
<dbReference type="InterPro" id="IPR016039">
    <property type="entry name" value="Thiolase-like"/>
</dbReference>
<evidence type="ECO:0000256" key="3">
    <source>
        <dbReference type="ARBA" id="ARBA00022679"/>
    </source>
</evidence>
<dbReference type="InterPro" id="IPR014030">
    <property type="entry name" value="Ketoacyl_synth_N"/>
</dbReference>
<dbReference type="PROSITE" id="PS52004">
    <property type="entry name" value="KS3_2"/>
    <property type="match status" value="1"/>
</dbReference>
<dbReference type="SUPFAM" id="SSF53901">
    <property type="entry name" value="Thiolase-like"/>
    <property type="match status" value="2"/>
</dbReference>
<proteinExistence type="inferred from homology"/>
<protein>
    <recommendedName>
        <fullName evidence="6">Ketosynthase family 3 (KS3) domain-containing protein</fullName>
    </recommendedName>
</protein>
<accession>A0ABX4ISH6</accession>
<dbReference type="Pfam" id="PF02801">
    <property type="entry name" value="Ketoacyl-synt_C"/>
    <property type="match status" value="1"/>
</dbReference>
<comment type="caution">
    <text evidence="7">The sequence shown here is derived from an EMBL/GenBank/DDBJ whole genome shotgun (WGS) entry which is preliminary data.</text>
</comment>
<dbReference type="EMBL" id="NITV01000003">
    <property type="protein sequence ID" value="PDO88331.1"/>
    <property type="molecule type" value="Genomic_DNA"/>
</dbReference>
<dbReference type="InterPro" id="IPR020841">
    <property type="entry name" value="PKS_Beta-ketoAc_synthase_dom"/>
</dbReference>
<keyword evidence="8" id="KW-1185">Reference proteome</keyword>
<keyword evidence="4" id="KW-0012">Acyltransferase</keyword>
<keyword evidence="3 5" id="KW-0808">Transferase</keyword>
<dbReference type="Proteomes" id="UP000219642">
    <property type="component" value="Unassembled WGS sequence"/>
</dbReference>
<comment type="pathway">
    <text evidence="1">Lipid metabolism.</text>
</comment>
<dbReference type="InterPro" id="IPR000794">
    <property type="entry name" value="Beta-ketoacyl_synthase"/>
</dbReference>
<evidence type="ECO:0000256" key="1">
    <source>
        <dbReference type="ARBA" id="ARBA00005189"/>
    </source>
</evidence>
<organism evidence="7 8">
    <name type="scientific">Kosakonia pseudosacchari</name>
    <dbReference type="NCBI Taxonomy" id="1646340"/>
    <lineage>
        <taxon>Bacteria</taxon>
        <taxon>Pseudomonadati</taxon>
        <taxon>Pseudomonadota</taxon>
        <taxon>Gammaproteobacteria</taxon>
        <taxon>Enterobacterales</taxon>
        <taxon>Enterobacteriaceae</taxon>
        <taxon>Kosakonia</taxon>
    </lineage>
</organism>
<evidence type="ECO:0000313" key="8">
    <source>
        <dbReference type="Proteomes" id="UP000219642"/>
    </source>
</evidence>